<gene>
    <name evidence="2" type="ORF">UFOVP774_42</name>
</gene>
<keyword evidence="1" id="KW-0175">Coiled coil</keyword>
<sequence length="199" mass="23598">MNTFYVYKHLRLDTGECFYIGKGTKNRMFVSGDRTQLWKDIANNYGFIAEKIADNLSEKDALEMEKILIKSFRENGLNLINLQNGGDDFTISNYMKIKRMEFNTEQLRLKELKEIELKKEIEELKEREKRKEKEEKNKVKPITHYEYVQQKLSDPKIKIFILSEELKISRYILNKIAKGGDVKFSLVEALYIYFKNSAE</sequence>
<evidence type="ECO:0008006" key="3">
    <source>
        <dbReference type="Google" id="ProtNLM"/>
    </source>
</evidence>
<accession>A0A6J5NVX7</accession>
<evidence type="ECO:0000256" key="1">
    <source>
        <dbReference type="SAM" id="Coils"/>
    </source>
</evidence>
<organism evidence="2">
    <name type="scientific">uncultured Caudovirales phage</name>
    <dbReference type="NCBI Taxonomy" id="2100421"/>
    <lineage>
        <taxon>Viruses</taxon>
        <taxon>Duplodnaviria</taxon>
        <taxon>Heunggongvirae</taxon>
        <taxon>Uroviricota</taxon>
        <taxon>Caudoviricetes</taxon>
        <taxon>Peduoviridae</taxon>
        <taxon>Maltschvirus</taxon>
        <taxon>Maltschvirus maltsch</taxon>
    </lineage>
</organism>
<feature type="coiled-coil region" evidence="1">
    <location>
        <begin position="107"/>
        <end position="138"/>
    </location>
</feature>
<name>A0A6J5NVX7_9CAUD</name>
<protein>
    <recommendedName>
        <fullName evidence="3">Nuclease associated modular domain 3</fullName>
    </recommendedName>
</protein>
<reference evidence="2" key="1">
    <citation type="submission" date="2020-04" db="EMBL/GenBank/DDBJ databases">
        <authorList>
            <person name="Chiriac C."/>
            <person name="Salcher M."/>
            <person name="Ghai R."/>
            <person name="Kavagutti S V."/>
        </authorList>
    </citation>
    <scope>NUCLEOTIDE SEQUENCE</scope>
</reference>
<dbReference type="EMBL" id="LR796710">
    <property type="protein sequence ID" value="CAB4161258.1"/>
    <property type="molecule type" value="Genomic_DNA"/>
</dbReference>
<proteinExistence type="predicted"/>
<evidence type="ECO:0000313" key="2">
    <source>
        <dbReference type="EMBL" id="CAB4161258.1"/>
    </source>
</evidence>